<proteinExistence type="predicted"/>
<dbReference type="Proteomes" id="UP000250186">
    <property type="component" value="Unassembled WGS sequence"/>
</dbReference>
<evidence type="ECO:0000313" key="1">
    <source>
        <dbReference type="EMBL" id="RAT30844.1"/>
    </source>
</evidence>
<dbReference type="NCBIfam" id="TIGR03764">
    <property type="entry name" value="ICE_PFGI_1_parB"/>
    <property type="match status" value="1"/>
</dbReference>
<sequence length="481" mass="53825">MYDNQGTLLSVTLDQLRAFELDPRITRNPNYDEIKASIKNRGLDHPPQITQRPGESHYIIFNGGNTRLAILNELWLETQDKVFWDITCLFHTWLSGPVERGNLQCLLGHLVENDLRGSLTFIEKSLAVQKAADICLSLYGAMSQAELLQKLDQSGYAVHQSVYSRMMATINFLLPHIPDLLYSGLPKTTIERLLMLRACTLKFWDSQCQSIANKPDFDDVFAMALIPFNGPLAGFSYEGIRDELTGLISQALEIDYNAVALITDAGAQKRQTLLGSPSPTLPEINEQRRYQPEAKTPQTPIIQNTVDNIKKQDGALIDTDSTIGQEQPDAGKIHTTIKTEQGSEDAANTDPQTIRFPVRPDAEWLIDPVFDTTDNLPSLAEQTAWELAAKASLEHLIQPSQENGFDLAEPDSSLSNEARTYWQLLSFLAKKMGGGASLWQHLFLGSAMTPAGFGDDVVMNIFQLIRLLRRLHEKQREETQS</sequence>
<protein>
    <recommendedName>
        <fullName evidence="3">Chromosome partitioning protein ParB</fullName>
    </recommendedName>
</protein>
<dbReference type="InterPro" id="IPR022304">
    <property type="entry name" value="ICE_PFGI_1_ParB"/>
</dbReference>
<name>A0ABX9ENL1_9GAMM</name>
<dbReference type="EMBL" id="LUSW01000051">
    <property type="protein sequence ID" value="RAT30844.1"/>
    <property type="molecule type" value="Genomic_DNA"/>
</dbReference>
<reference evidence="1 2" key="1">
    <citation type="submission" date="2016-02" db="EMBL/GenBank/DDBJ databases">
        <title>Species-wide whole genome sequencing reveals diversity, host range in Lonsdalea quercina.</title>
        <authorList>
            <person name="Li Y."/>
        </authorList>
    </citation>
    <scope>NUCLEOTIDE SEQUENCE [LARGE SCALE GENOMIC DNA]</scope>
    <source>
        <strain evidence="1 2">CFCC 12721</strain>
    </source>
</reference>
<accession>A0ABX9ENL1</accession>
<dbReference type="RefSeq" id="WP_112092705.1">
    <property type="nucleotide sequence ID" value="NZ_LUSR01000043.1"/>
</dbReference>
<organism evidence="1 2">
    <name type="scientific">Lonsdalea populi</name>
    <dbReference type="NCBI Taxonomy" id="1172565"/>
    <lineage>
        <taxon>Bacteria</taxon>
        <taxon>Pseudomonadati</taxon>
        <taxon>Pseudomonadota</taxon>
        <taxon>Gammaproteobacteria</taxon>
        <taxon>Enterobacterales</taxon>
        <taxon>Pectobacteriaceae</taxon>
        <taxon>Lonsdalea</taxon>
    </lineage>
</organism>
<dbReference type="SUPFAM" id="SSF110849">
    <property type="entry name" value="ParB/Sulfiredoxin"/>
    <property type="match status" value="1"/>
</dbReference>
<dbReference type="InterPro" id="IPR036086">
    <property type="entry name" value="ParB/Sulfiredoxin_sf"/>
</dbReference>
<evidence type="ECO:0000313" key="2">
    <source>
        <dbReference type="Proteomes" id="UP000250186"/>
    </source>
</evidence>
<keyword evidence="2" id="KW-1185">Reference proteome</keyword>
<comment type="caution">
    <text evidence="1">The sequence shown here is derived from an EMBL/GenBank/DDBJ whole genome shotgun (WGS) entry which is preliminary data.</text>
</comment>
<evidence type="ECO:0008006" key="3">
    <source>
        <dbReference type="Google" id="ProtNLM"/>
    </source>
</evidence>
<gene>
    <name evidence="1" type="ORF">AU492_16135</name>
</gene>